<comment type="similarity">
    <text evidence="2">In the N-terminal section; belongs to the transposase 2 family.</text>
</comment>
<accession>X1G5C0</accession>
<protein>
    <recommendedName>
        <fullName evidence="9">Transposase IS891/IS1136/IS1341 domain-containing protein</fullName>
    </recommendedName>
</protein>
<dbReference type="InterPro" id="IPR051399">
    <property type="entry name" value="RNA-guided_DNA_endo/Transpos"/>
</dbReference>
<dbReference type="NCBIfam" id="NF040570">
    <property type="entry name" value="guided_TnpB"/>
    <property type="match status" value="1"/>
</dbReference>
<evidence type="ECO:0000313" key="8">
    <source>
        <dbReference type="EMBL" id="GAH28223.1"/>
    </source>
</evidence>
<dbReference type="GO" id="GO:0032196">
    <property type="term" value="P:transposition"/>
    <property type="evidence" value="ECO:0007669"/>
    <property type="project" value="UniProtKB-KW"/>
</dbReference>
<comment type="caution">
    <text evidence="8">The sequence shown here is derived from an EMBL/GenBank/DDBJ whole genome shotgun (WGS) entry which is preliminary data.</text>
</comment>
<dbReference type="InterPro" id="IPR010095">
    <property type="entry name" value="Cas12f1-like_TNB"/>
</dbReference>
<sequence length="268" mass="31308">MHRKIEGATSQITISRTPSRKYFASFNCTVAKNKVFKRKDNKEDKTGIDLGIESFIITDKGEKIKTPIFLRLLERRLKTSQRSLSRKKKFSANYCKQRKRIAVIHEKIANQRLNFLHQLSFKIIDENQTIYLEDLNVKGMIKNRHLSKSIADSSWGEFTRQLKYKSKWRDKELIQIDRFEASSKICNVCGWKNEDLKLHQRKWLCLECKTIHDRDINTAKNILKLGQDMSKVKPVEKSTAVFSFKKRQVGSVKQEPLPNIGMHGNLLP</sequence>
<dbReference type="InterPro" id="IPR001959">
    <property type="entry name" value="Transposase"/>
</dbReference>
<evidence type="ECO:0000259" key="6">
    <source>
        <dbReference type="Pfam" id="PF01385"/>
    </source>
</evidence>
<dbReference type="NCBIfam" id="TIGR01766">
    <property type="entry name" value="IS200/IS605 family accessory protein TnpB-like domain"/>
    <property type="match status" value="1"/>
</dbReference>
<dbReference type="PANTHER" id="PTHR30405">
    <property type="entry name" value="TRANSPOSASE"/>
    <property type="match status" value="1"/>
</dbReference>
<evidence type="ECO:0000256" key="1">
    <source>
        <dbReference type="ARBA" id="ARBA00008761"/>
    </source>
</evidence>
<keyword evidence="5" id="KW-0233">DNA recombination</keyword>
<evidence type="ECO:0000256" key="2">
    <source>
        <dbReference type="ARBA" id="ARBA00011044"/>
    </source>
</evidence>
<dbReference type="Pfam" id="PF07282">
    <property type="entry name" value="Cas12f1-like_TNB"/>
    <property type="match status" value="1"/>
</dbReference>
<dbReference type="PANTHER" id="PTHR30405:SF11">
    <property type="entry name" value="RNA-GUIDED DNA ENDONUCLEASE RV2885C-RELATED"/>
    <property type="match status" value="1"/>
</dbReference>
<evidence type="ECO:0000256" key="5">
    <source>
        <dbReference type="ARBA" id="ARBA00023172"/>
    </source>
</evidence>
<dbReference type="GO" id="GO:0006310">
    <property type="term" value="P:DNA recombination"/>
    <property type="evidence" value="ECO:0007669"/>
    <property type="project" value="UniProtKB-KW"/>
</dbReference>
<organism evidence="8">
    <name type="scientific">marine sediment metagenome</name>
    <dbReference type="NCBI Taxonomy" id="412755"/>
    <lineage>
        <taxon>unclassified sequences</taxon>
        <taxon>metagenomes</taxon>
        <taxon>ecological metagenomes</taxon>
    </lineage>
</organism>
<reference evidence="8" key="1">
    <citation type="journal article" date="2014" name="Front. Microbiol.">
        <title>High frequency of phylogenetically diverse reductive dehalogenase-homologous genes in deep subseafloor sedimentary metagenomes.</title>
        <authorList>
            <person name="Kawai M."/>
            <person name="Futagami T."/>
            <person name="Toyoda A."/>
            <person name="Takaki Y."/>
            <person name="Nishi S."/>
            <person name="Hori S."/>
            <person name="Arai W."/>
            <person name="Tsubouchi T."/>
            <person name="Morono Y."/>
            <person name="Uchiyama I."/>
            <person name="Ito T."/>
            <person name="Fujiyama A."/>
            <person name="Inagaki F."/>
            <person name="Takami H."/>
        </authorList>
    </citation>
    <scope>NUCLEOTIDE SEQUENCE</scope>
    <source>
        <strain evidence="8">Expedition CK06-06</strain>
    </source>
</reference>
<evidence type="ECO:0000256" key="4">
    <source>
        <dbReference type="ARBA" id="ARBA00023125"/>
    </source>
</evidence>
<dbReference type="Pfam" id="PF01385">
    <property type="entry name" value="OrfB_IS605"/>
    <property type="match status" value="1"/>
</dbReference>
<evidence type="ECO:0000256" key="3">
    <source>
        <dbReference type="ARBA" id="ARBA00022578"/>
    </source>
</evidence>
<dbReference type="GO" id="GO:0003677">
    <property type="term" value="F:DNA binding"/>
    <property type="evidence" value="ECO:0007669"/>
    <property type="project" value="UniProtKB-KW"/>
</dbReference>
<evidence type="ECO:0008006" key="9">
    <source>
        <dbReference type="Google" id="ProtNLM"/>
    </source>
</evidence>
<comment type="similarity">
    <text evidence="1">In the C-terminal section; belongs to the transposase 35 family.</text>
</comment>
<proteinExistence type="inferred from homology"/>
<evidence type="ECO:0000259" key="7">
    <source>
        <dbReference type="Pfam" id="PF07282"/>
    </source>
</evidence>
<name>X1G5C0_9ZZZZ</name>
<gene>
    <name evidence="8" type="ORF">S03H2_02923</name>
</gene>
<dbReference type="EMBL" id="BARU01001030">
    <property type="protein sequence ID" value="GAH28223.1"/>
    <property type="molecule type" value="Genomic_DNA"/>
</dbReference>
<dbReference type="AlphaFoldDB" id="X1G5C0"/>
<feature type="domain" description="Cas12f1-like TNB" evidence="7">
    <location>
        <begin position="155"/>
        <end position="222"/>
    </location>
</feature>
<keyword evidence="3" id="KW-0815">Transposition</keyword>
<keyword evidence="4" id="KW-0238">DNA-binding</keyword>
<feature type="domain" description="Probable transposase IS891/IS1136/IS1341" evidence="6">
    <location>
        <begin position="37"/>
        <end position="143"/>
    </location>
</feature>